<dbReference type="GO" id="GO:0016810">
    <property type="term" value="F:hydrolase activity, acting on carbon-nitrogen (but not peptide) bonds"/>
    <property type="evidence" value="ECO:0007669"/>
    <property type="project" value="InterPro"/>
</dbReference>
<dbReference type="GO" id="GO:0005975">
    <property type="term" value="P:carbohydrate metabolic process"/>
    <property type="evidence" value="ECO:0007669"/>
    <property type="project" value="InterPro"/>
</dbReference>
<dbReference type="SUPFAM" id="SSF88713">
    <property type="entry name" value="Glycoside hydrolase/deacetylase"/>
    <property type="match status" value="1"/>
</dbReference>
<dbReference type="PANTHER" id="PTHR43123:SF4">
    <property type="entry name" value="POLYSACCHARIDE DEACETYLASE"/>
    <property type="match status" value="1"/>
</dbReference>
<dbReference type="Pfam" id="PF01522">
    <property type="entry name" value="Polysacc_deac_1"/>
    <property type="match status" value="1"/>
</dbReference>
<reference evidence="6 7" key="1">
    <citation type="submission" date="2018-06" db="EMBL/GenBank/DDBJ databases">
        <title>Genomic Encyclopedia of Type Strains, Phase III (KMG-III): the genomes of soil and plant-associated and newly described type strains.</title>
        <authorList>
            <person name="Whitman W."/>
        </authorList>
    </citation>
    <scope>NUCLEOTIDE SEQUENCE [LARGE SCALE GENOMIC DNA]</scope>
    <source>
        <strain evidence="6 7">CECT 9025</strain>
    </source>
</reference>
<name>A0A318SV26_9RHOB</name>
<evidence type="ECO:0000313" key="7">
    <source>
        <dbReference type="Proteomes" id="UP000248311"/>
    </source>
</evidence>
<dbReference type="InterPro" id="IPR011330">
    <property type="entry name" value="Glyco_hydro/deAcase_b/a-brl"/>
</dbReference>
<evidence type="ECO:0000313" key="6">
    <source>
        <dbReference type="EMBL" id="PYE85342.1"/>
    </source>
</evidence>
<comment type="caution">
    <text evidence="6">The sequence shown here is derived from an EMBL/GenBank/DDBJ whole genome shotgun (WGS) entry which is preliminary data.</text>
</comment>
<evidence type="ECO:0000256" key="2">
    <source>
        <dbReference type="ARBA" id="ARBA00010973"/>
    </source>
</evidence>
<evidence type="ECO:0000259" key="5">
    <source>
        <dbReference type="Pfam" id="PF01522"/>
    </source>
</evidence>
<dbReference type="RefSeq" id="WP_110812416.1">
    <property type="nucleotide sequence ID" value="NZ_QJTE01000001.1"/>
</dbReference>
<dbReference type="PANTHER" id="PTHR43123">
    <property type="entry name" value="POLYSACCHARIDE DEACETYLASE-RELATED"/>
    <property type="match status" value="1"/>
</dbReference>
<accession>A0A318SV26</accession>
<protein>
    <recommendedName>
        <fullName evidence="3">Chitooligosaccharide deacetylase</fullName>
    </recommendedName>
    <alternativeName>
        <fullName evidence="4">Nodulation protein B</fullName>
    </alternativeName>
</protein>
<dbReference type="AlphaFoldDB" id="A0A318SV26"/>
<feature type="domain" description="NodB homology" evidence="5">
    <location>
        <begin position="81"/>
        <end position="188"/>
    </location>
</feature>
<proteinExistence type="inferred from homology"/>
<dbReference type="EMBL" id="QJTE01000001">
    <property type="protein sequence ID" value="PYE85342.1"/>
    <property type="molecule type" value="Genomic_DNA"/>
</dbReference>
<evidence type="ECO:0000256" key="4">
    <source>
        <dbReference type="ARBA" id="ARBA00032976"/>
    </source>
</evidence>
<keyword evidence="7" id="KW-1185">Reference proteome</keyword>
<comment type="function">
    <text evidence="1">Is involved in generating a small heat-stable compound (Nod), an acylated oligomer of N-acetylglucosamine, that stimulates mitosis in various plant protoplasts.</text>
</comment>
<gene>
    <name evidence="6" type="ORF">DFP88_1015</name>
</gene>
<dbReference type="Proteomes" id="UP000248311">
    <property type="component" value="Unassembled WGS sequence"/>
</dbReference>
<sequence length="306" mass="33461">MSLDDSYFDYPHRKRGLDHDLFAMRYLKDAPRVDFGGGTRLALWVTVDIDFFPLDMPKTPFLPSGGLGRPYPDLWNFTTRDYGNRVGIYRLLEVLGARGIRPTAFVQGEAAQRMPALMDDLAGAGAEFAAGGWSMGNLHATPLPAEEERALIAKTREALSPWAPELAGWHSPASSETARTPDLVAEAGFGWIADWANDDMPYPFANGLTAMPLAHDLTDRAILFEQNQTVQQWAAQLGYAADVLLSEAETAGGRILNLTLTPWVTGQPYRIDAVAALLDRLLGLEGLAPRSAADILQSCQFLKEAA</sequence>
<evidence type="ECO:0000256" key="3">
    <source>
        <dbReference type="ARBA" id="ARBA00020071"/>
    </source>
</evidence>
<comment type="similarity">
    <text evidence="2">Belongs to the polysaccharide deacetylase family.</text>
</comment>
<dbReference type="InterPro" id="IPR002509">
    <property type="entry name" value="NODB_dom"/>
</dbReference>
<organism evidence="6 7">
    <name type="scientific">Pseudoroseicyclus aestuarii</name>
    <dbReference type="NCBI Taxonomy" id="1795041"/>
    <lineage>
        <taxon>Bacteria</taxon>
        <taxon>Pseudomonadati</taxon>
        <taxon>Pseudomonadota</taxon>
        <taxon>Alphaproteobacteria</taxon>
        <taxon>Rhodobacterales</taxon>
        <taxon>Paracoccaceae</taxon>
        <taxon>Pseudoroseicyclus</taxon>
    </lineage>
</organism>
<dbReference type="Gene3D" id="3.20.20.370">
    <property type="entry name" value="Glycoside hydrolase/deacetylase"/>
    <property type="match status" value="1"/>
</dbReference>
<dbReference type="OrthoDB" id="9787041at2"/>
<evidence type="ECO:0000256" key="1">
    <source>
        <dbReference type="ARBA" id="ARBA00003236"/>
    </source>
</evidence>